<dbReference type="EMBL" id="UGPZ01000003">
    <property type="protein sequence ID" value="STY93711.1"/>
    <property type="molecule type" value="Genomic_DNA"/>
</dbReference>
<dbReference type="Proteomes" id="UP000254133">
    <property type="component" value="Unassembled WGS sequence"/>
</dbReference>
<dbReference type="EMBL" id="UGPZ01000003">
    <property type="protein sequence ID" value="STY93723.1"/>
    <property type="molecule type" value="Genomic_DNA"/>
</dbReference>
<evidence type="ECO:0000313" key="3">
    <source>
        <dbReference type="EMBL" id="STY93736.1"/>
    </source>
</evidence>
<organism evidence="3 4">
    <name type="scientific">Moraxella bovis</name>
    <dbReference type="NCBI Taxonomy" id="476"/>
    <lineage>
        <taxon>Bacteria</taxon>
        <taxon>Pseudomonadati</taxon>
        <taxon>Pseudomonadota</taxon>
        <taxon>Gammaproteobacteria</taxon>
        <taxon>Moraxellales</taxon>
        <taxon>Moraxellaceae</taxon>
        <taxon>Moraxella</taxon>
    </lineage>
</organism>
<protein>
    <submittedName>
        <fullName evidence="3">Uncharacterized protein</fullName>
    </submittedName>
</protein>
<dbReference type="EMBL" id="UGPZ01000003">
    <property type="protein sequence ID" value="STY93736.1"/>
    <property type="molecule type" value="Genomic_DNA"/>
</dbReference>
<dbReference type="RefSeq" id="WP_181879599.1">
    <property type="nucleotide sequence ID" value="NZ_UGPZ01000003.1"/>
</dbReference>
<evidence type="ECO:0000313" key="2">
    <source>
        <dbReference type="EMBL" id="STY93723.1"/>
    </source>
</evidence>
<proteinExistence type="predicted"/>
<sequence>MPNIYLDEHQIELLQGVLSAEIDRLEEKLQLDVLTREVRDDIAIKIDYLITIQESLVS</sequence>
<gene>
    <name evidence="1" type="ORF">NCTC9426_02443</name>
    <name evidence="2" type="ORF">NCTC9426_02455</name>
    <name evidence="3" type="ORF">NCTC9426_02468</name>
</gene>
<evidence type="ECO:0000313" key="1">
    <source>
        <dbReference type="EMBL" id="STY93711.1"/>
    </source>
</evidence>
<reference evidence="3 4" key="1">
    <citation type="submission" date="2018-06" db="EMBL/GenBank/DDBJ databases">
        <authorList>
            <consortium name="Pathogen Informatics"/>
            <person name="Doyle S."/>
        </authorList>
    </citation>
    <scope>NUCLEOTIDE SEQUENCE [LARGE SCALE GENOMIC DNA]</scope>
    <source>
        <strain evidence="3 4">NCTC9426</strain>
    </source>
</reference>
<accession>A0A378PZM8</accession>
<name>A0A378PZM8_MORBO</name>
<dbReference type="AlphaFoldDB" id="A0A378PZM8"/>
<evidence type="ECO:0000313" key="4">
    <source>
        <dbReference type="Proteomes" id="UP000254133"/>
    </source>
</evidence>